<dbReference type="STRING" id="573413.Spirs_2024"/>
<dbReference type="InterPro" id="IPR016151">
    <property type="entry name" value="DNA_mismatch_repair_MutS_N"/>
</dbReference>
<dbReference type="eggNOG" id="COG0249">
    <property type="taxonomic scope" value="Bacteria"/>
</dbReference>
<evidence type="ECO:0000313" key="13">
    <source>
        <dbReference type="Proteomes" id="UP000002318"/>
    </source>
</evidence>
<dbReference type="InterPro" id="IPR036187">
    <property type="entry name" value="DNA_mismatch_repair_MutS_sf"/>
</dbReference>
<dbReference type="SUPFAM" id="SSF48334">
    <property type="entry name" value="DNA repair protein MutS, domain III"/>
    <property type="match status" value="1"/>
</dbReference>
<dbReference type="Pfam" id="PF05188">
    <property type="entry name" value="MutS_II"/>
    <property type="match status" value="1"/>
</dbReference>
<organism evidence="12 13">
    <name type="scientific">Sediminispirochaeta smaragdinae (strain DSM 11293 / JCM 15392 / SEBR 4228)</name>
    <name type="common">Spirochaeta smaragdinae</name>
    <dbReference type="NCBI Taxonomy" id="573413"/>
    <lineage>
        <taxon>Bacteria</taxon>
        <taxon>Pseudomonadati</taxon>
        <taxon>Spirochaetota</taxon>
        <taxon>Spirochaetia</taxon>
        <taxon>Spirochaetales</taxon>
        <taxon>Spirochaetaceae</taxon>
        <taxon>Sediminispirochaeta</taxon>
    </lineage>
</organism>
<dbReference type="EMBL" id="CP002116">
    <property type="protein sequence ID" value="ADK81146.1"/>
    <property type="molecule type" value="Genomic_DNA"/>
</dbReference>
<dbReference type="Pfam" id="PF05190">
    <property type="entry name" value="MutS_IV"/>
    <property type="match status" value="1"/>
</dbReference>
<dbReference type="InterPro" id="IPR007696">
    <property type="entry name" value="DNA_mismatch_repair_MutS_core"/>
</dbReference>
<dbReference type="InterPro" id="IPR036678">
    <property type="entry name" value="MutS_con_dom_sf"/>
</dbReference>
<dbReference type="HOGENOM" id="CLU_002472_1_3_12"/>
<keyword evidence="4 9" id="KW-0227">DNA damage</keyword>
<dbReference type="InterPro" id="IPR005748">
    <property type="entry name" value="DNA_mismatch_repair_MutS"/>
</dbReference>
<dbReference type="SMART" id="SM00533">
    <property type="entry name" value="MUTSd"/>
    <property type="match status" value="1"/>
</dbReference>
<comment type="function">
    <text evidence="8 9">This protein is involved in the repair of mismatches in DNA. It is possible that it carries out the mismatch recognition step. This protein has a weak ATPase activity.</text>
</comment>
<evidence type="ECO:0000313" key="12">
    <source>
        <dbReference type="EMBL" id="ADK81146.1"/>
    </source>
</evidence>
<dbReference type="FunFam" id="3.40.50.300:FF:000870">
    <property type="entry name" value="MutS protein homolog 4"/>
    <property type="match status" value="1"/>
</dbReference>
<evidence type="ECO:0000256" key="4">
    <source>
        <dbReference type="ARBA" id="ARBA00022763"/>
    </source>
</evidence>
<dbReference type="Pfam" id="PF00488">
    <property type="entry name" value="MutS_V"/>
    <property type="match status" value="1"/>
</dbReference>
<dbReference type="InterPro" id="IPR000432">
    <property type="entry name" value="DNA_mismatch_repair_MutS_C"/>
</dbReference>
<gene>
    <name evidence="9" type="primary">mutS</name>
    <name evidence="12" type="ordered locus">Spirs_2024</name>
</gene>
<evidence type="ECO:0000256" key="5">
    <source>
        <dbReference type="ARBA" id="ARBA00022840"/>
    </source>
</evidence>
<dbReference type="GO" id="GO:0003684">
    <property type="term" value="F:damaged DNA binding"/>
    <property type="evidence" value="ECO:0007669"/>
    <property type="project" value="UniProtKB-UniRule"/>
</dbReference>
<dbReference type="GO" id="GO:0005524">
    <property type="term" value="F:ATP binding"/>
    <property type="evidence" value="ECO:0007669"/>
    <property type="project" value="UniProtKB-UniRule"/>
</dbReference>
<dbReference type="PANTHER" id="PTHR11361:SF34">
    <property type="entry name" value="DNA MISMATCH REPAIR PROTEIN MSH1, MITOCHONDRIAL"/>
    <property type="match status" value="1"/>
</dbReference>
<accession>E1R1K5</accession>
<dbReference type="CDD" id="cd03284">
    <property type="entry name" value="ABC_MutS1"/>
    <property type="match status" value="1"/>
</dbReference>
<dbReference type="NCBIfam" id="TIGR01070">
    <property type="entry name" value="mutS1"/>
    <property type="match status" value="1"/>
</dbReference>
<evidence type="ECO:0000259" key="11">
    <source>
        <dbReference type="PROSITE" id="PS00486"/>
    </source>
</evidence>
<evidence type="ECO:0000256" key="3">
    <source>
        <dbReference type="ARBA" id="ARBA00022741"/>
    </source>
</evidence>
<evidence type="ECO:0000256" key="1">
    <source>
        <dbReference type="ARBA" id="ARBA00006271"/>
    </source>
</evidence>
<dbReference type="RefSeq" id="WP_013254610.1">
    <property type="nucleotide sequence ID" value="NC_014364.1"/>
</dbReference>
<protein>
    <recommendedName>
        <fullName evidence="2 9">DNA mismatch repair protein MutS</fullName>
    </recommendedName>
</protein>
<dbReference type="InterPro" id="IPR017261">
    <property type="entry name" value="DNA_mismatch_repair_MutS/MSH"/>
</dbReference>
<dbReference type="SUPFAM" id="SSF52540">
    <property type="entry name" value="P-loop containing nucleoside triphosphate hydrolases"/>
    <property type="match status" value="1"/>
</dbReference>
<dbReference type="PIRSF" id="PIRSF037677">
    <property type="entry name" value="DNA_mis_repair_Msh6"/>
    <property type="match status" value="1"/>
</dbReference>
<dbReference type="InterPro" id="IPR045076">
    <property type="entry name" value="MutS"/>
</dbReference>
<reference evidence="12 13" key="1">
    <citation type="journal article" date="2010" name="Stand. Genomic Sci.">
        <title>Complete genome sequence of Spirochaeta smaragdinae type strain (SEBR 4228).</title>
        <authorList>
            <person name="Mavromatis K."/>
            <person name="Yasawong M."/>
            <person name="Chertkov O."/>
            <person name="Lapidus A."/>
            <person name="Lucas S."/>
            <person name="Nolan M."/>
            <person name="Del Rio T.G."/>
            <person name="Tice H."/>
            <person name="Cheng J.F."/>
            <person name="Pitluck S."/>
            <person name="Liolios K."/>
            <person name="Ivanova N."/>
            <person name="Tapia R."/>
            <person name="Han C."/>
            <person name="Bruce D."/>
            <person name="Goodwin L."/>
            <person name="Pati A."/>
            <person name="Chen A."/>
            <person name="Palaniappan K."/>
            <person name="Land M."/>
            <person name="Hauser L."/>
            <person name="Chang Y.J."/>
            <person name="Jeffries C.D."/>
            <person name="Detter J.C."/>
            <person name="Rohde M."/>
            <person name="Brambilla E."/>
            <person name="Spring S."/>
            <person name="Goker M."/>
            <person name="Sikorski J."/>
            <person name="Woyke T."/>
            <person name="Bristow J."/>
            <person name="Eisen J.A."/>
            <person name="Markowitz V."/>
            <person name="Hugenholtz P."/>
            <person name="Klenk H.P."/>
            <person name="Kyrpides N.C."/>
        </authorList>
    </citation>
    <scope>NUCLEOTIDE SEQUENCE [LARGE SCALE GENOMIC DNA]</scope>
    <source>
        <strain evidence="13">DSM 11293 / JCM 15392 / SEBR 4228</strain>
    </source>
</reference>
<dbReference type="SUPFAM" id="SSF53150">
    <property type="entry name" value="DNA repair protein MutS, domain II"/>
    <property type="match status" value="1"/>
</dbReference>
<comment type="similarity">
    <text evidence="1 9 10">Belongs to the DNA mismatch repair MutS family.</text>
</comment>
<dbReference type="Gene3D" id="3.30.420.110">
    <property type="entry name" value="MutS, connector domain"/>
    <property type="match status" value="1"/>
</dbReference>
<dbReference type="HAMAP" id="MF_00096">
    <property type="entry name" value="MutS"/>
    <property type="match status" value="1"/>
</dbReference>
<dbReference type="Proteomes" id="UP000002318">
    <property type="component" value="Chromosome"/>
</dbReference>
<dbReference type="Gene3D" id="3.40.50.300">
    <property type="entry name" value="P-loop containing nucleotide triphosphate hydrolases"/>
    <property type="match status" value="1"/>
</dbReference>
<evidence type="ECO:0000256" key="2">
    <source>
        <dbReference type="ARBA" id="ARBA00021982"/>
    </source>
</evidence>
<feature type="binding site" evidence="9">
    <location>
        <begin position="612"/>
        <end position="619"/>
    </location>
    <ligand>
        <name>ATP</name>
        <dbReference type="ChEBI" id="CHEBI:30616"/>
    </ligand>
</feature>
<dbReference type="Gene3D" id="3.40.1170.10">
    <property type="entry name" value="DNA repair protein MutS, domain I"/>
    <property type="match status" value="1"/>
</dbReference>
<feature type="domain" description="DNA mismatch repair proteins mutS family" evidence="11">
    <location>
        <begin position="686"/>
        <end position="702"/>
    </location>
</feature>
<dbReference type="AlphaFoldDB" id="E1R1K5"/>
<dbReference type="Gene3D" id="6.10.140.430">
    <property type="match status" value="1"/>
</dbReference>
<dbReference type="InterPro" id="IPR007860">
    <property type="entry name" value="DNA_mmatch_repair_MutS_con_dom"/>
</dbReference>
<evidence type="ECO:0000256" key="8">
    <source>
        <dbReference type="ARBA" id="ARBA00024647"/>
    </source>
</evidence>
<dbReference type="PROSITE" id="PS00486">
    <property type="entry name" value="DNA_MISMATCH_REPAIR_2"/>
    <property type="match status" value="1"/>
</dbReference>
<dbReference type="Gene3D" id="1.10.1420.10">
    <property type="match status" value="2"/>
</dbReference>
<dbReference type="InterPro" id="IPR007861">
    <property type="entry name" value="DNA_mismatch_repair_MutS_clamp"/>
</dbReference>
<dbReference type="SMART" id="SM00534">
    <property type="entry name" value="MUTSac"/>
    <property type="match status" value="1"/>
</dbReference>
<dbReference type="Pfam" id="PF01624">
    <property type="entry name" value="MutS_I"/>
    <property type="match status" value="1"/>
</dbReference>
<dbReference type="KEGG" id="ssm:Spirs_2024"/>
<dbReference type="GO" id="GO:0005829">
    <property type="term" value="C:cytosol"/>
    <property type="evidence" value="ECO:0007669"/>
    <property type="project" value="TreeGrafter"/>
</dbReference>
<evidence type="ECO:0000256" key="10">
    <source>
        <dbReference type="RuleBase" id="RU003756"/>
    </source>
</evidence>
<dbReference type="NCBIfam" id="NF003810">
    <property type="entry name" value="PRK05399.1"/>
    <property type="match status" value="1"/>
</dbReference>
<keyword evidence="7 9" id="KW-0234">DNA repair</keyword>
<keyword evidence="5 9" id="KW-0067">ATP-binding</keyword>
<evidence type="ECO:0000256" key="6">
    <source>
        <dbReference type="ARBA" id="ARBA00023125"/>
    </source>
</evidence>
<evidence type="ECO:0000256" key="7">
    <source>
        <dbReference type="ARBA" id="ARBA00023204"/>
    </source>
</evidence>
<name>E1R1K5_SEDSS</name>
<keyword evidence="13" id="KW-1185">Reference proteome</keyword>
<dbReference type="Pfam" id="PF05192">
    <property type="entry name" value="MutS_III"/>
    <property type="match status" value="1"/>
</dbReference>
<dbReference type="GO" id="GO:0006298">
    <property type="term" value="P:mismatch repair"/>
    <property type="evidence" value="ECO:0007669"/>
    <property type="project" value="UniProtKB-UniRule"/>
</dbReference>
<evidence type="ECO:0000256" key="9">
    <source>
        <dbReference type="HAMAP-Rule" id="MF_00096"/>
    </source>
</evidence>
<dbReference type="InterPro" id="IPR027417">
    <property type="entry name" value="P-loop_NTPase"/>
</dbReference>
<dbReference type="GO" id="GO:0140664">
    <property type="term" value="F:ATP-dependent DNA damage sensor activity"/>
    <property type="evidence" value="ECO:0007669"/>
    <property type="project" value="InterPro"/>
</dbReference>
<dbReference type="InterPro" id="IPR007695">
    <property type="entry name" value="DNA_mismatch_repair_MutS-lik_N"/>
</dbReference>
<dbReference type="PANTHER" id="PTHR11361">
    <property type="entry name" value="DNA MISMATCH REPAIR PROTEIN MUTS FAMILY MEMBER"/>
    <property type="match status" value="1"/>
</dbReference>
<keyword evidence="6 9" id="KW-0238">DNA-binding</keyword>
<proteinExistence type="inferred from homology"/>
<dbReference type="SUPFAM" id="SSF55271">
    <property type="entry name" value="DNA repair protein MutS, domain I"/>
    <property type="match status" value="1"/>
</dbReference>
<dbReference type="GO" id="GO:0030983">
    <property type="term" value="F:mismatched DNA binding"/>
    <property type="evidence" value="ECO:0007669"/>
    <property type="project" value="InterPro"/>
</dbReference>
<sequence>MMQQYRSLKERHRDAVLFFRLGDFYEMFERDAAEVSAILGLTLTKRNGLPMCGIPYHAAGTYIPRLLWAGRKIAICEQIALPQGGKGIAKREVVEVITPGTVVDEDFLDRGRNNYLASLGQIEGALSFSYIDLSTGEFAATLLGKENRFEKLRKELARLQPSELLVQESLLEEGPETVRILEERQILINRYPDWSYDLGDSEARLRRLFGVTNLKGFGILPDDHAIYACGTLLEYLSETAHDHLRHISSIVRYEESDFVGLDESTQRNLEIVSNMRDASNAYTLFQVLDKTRTAPGARTLRSRLLHPLRDMKAITLRLDKVEELYRNQMILSALRKKLSGVLDLERLSARIALGKAHAKDLAAVASTITVILEIEQEFGEMRVPGSWMLAQENRSAAEELEKELRRAICDDPSVLLTEGNMIREGYSEELDRLRLLKRDSRKVLADYLEDEKNRSGIANLKIKYNKIIGHFIEVTKANLSLVPDHFIRRQSLVGAERFTTERLGELETELNSASEKMIQLEKELFLSLRESCARRLPVLHTLAEYICDIDFFQALAYAATVHGYVRPDINTGNDIAIREGRHPVVEAGLNAGEFIPNSIDIGAKKSFALITGPNMAGKSTYLRQTALIVLMAQCGSFVPAMEATIGIVDRIFCRVGASDNLARGESTFLVEMNETAYILRTASEKSLVIMDEVGRGTSTTDGLAIAWAVSEALIERKTKTLFATHFHELTELQHDSIQKLRLMVKEEGDRVIFLKKVEEGCAAGSYGIHVASLAGVPDPVLSRARQILGELEHRDRPIPKDMVPQRKSQKSDLLFNENDLIESEIMSIDLDSLTPKKALDILYRWKEELGSGRMK</sequence>
<keyword evidence="3 9" id="KW-0547">Nucleotide-binding</keyword>